<dbReference type="EMBL" id="WIBF01000009">
    <property type="protein sequence ID" value="MQQ09563.1"/>
    <property type="molecule type" value="Genomic_DNA"/>
</dbReference>
<sequence>MVTQPPHVLAIASAGGHWVQLRRLSPAWAGCRVTYVSTDPQLRSGVLGDKRDAAEVRFFAVKDANRWQKLRLMVSLVQIIWILLRTRPDVVITTGAAPGLFALHLAAIMGKRTAWIDSIANAETLSLSGQMAGGRCDLWLTQWENLAEPDGPSYSGSVI</sequence>
<dbReference type="AlphaFoldDB" id="A0A843YK13"/>
<comment type="caution">
    <text evidence="1">The sequence shown here is derived from an EMBL/GenBank/DDBJ whole genome shotgun (WGS) entry which is preliminary data.</text>
</comment>
<protein>
    <submittedName>
        <fullName evidence="1">UDP-N-acetylglucosamine--LPS N-acetylglucosamine transferase</fullName>
    </submittedName>
</protein>
<keyword evidence="1" id="KW-0808">Transferase</keyword>
<dbReference type="GO" id="GO:0016740">
    <property type="term" value="F:transferase activity"/>
    <property type="evidence" value="ECO:0007669"/>
    <property type="project" value="UniProtKB-KW"/>
</dbReference>
<gene>
    <name evidence="1" type="ORF">GFB49_13930</name>
</gene>
<dbReference type="Gene3D" id="3.40.50.2000">
    <property type="entry name" value="Glycogen Phosphorylase B"/>
    <property type="match status" value="1"/>
</dbReference>
<evidence type="ECO:0000313" key="2">
    <source>
        <dbReference type="Proteomes" id="UP000444174"/>
    </source>
</evidence>
<dbReference type="GO" id="GO:0006488">
    <property type="term" value="P:dolichol-linked oligosaccharide biosynthetic process"/>
    <property type="evidence" value="ECO:0007669"/>
    <property type="project" value="InterPro"/>
</dbReference>
<evidence type="ECO:0000313" key="1">
    <source>
        <dbReference type="EMBL" id="MQQ09563.1"/>
    </source>
</evidence>
<proteinExistence type="predicted"/>
<dbReference type="InterPro" id="IPR013969">
    <property type="entry name" value="Oligosacch_biosynth_Alg14"/>
</dbReference>
<keyword evidence="2" id="KW-1185">Reference proteome</keyword>
<dbReference type="Proteomes" id="UP000444174">
    <property type="component" value="Unassembled WGS sequence"/>
</dbReference>
<name>A0A843YK13_9RHOB</name>
<accession>A0A843YK13</accession>
<dbReference type="Pfam" id="PF08660">
    <property type="entry name" value="Alg14"/>
    <property type="match status" value="1"/>
</dbReference>
<reference evidence="1 2" key="1">
    <citation type="submission" date="2019-10" db="EMBL/GenBank/DDBJ databases">
        <title>Epibacterium sp. nov., isolated from seawater.</title>
        <authorList>
            <person name="Zhang X."/>
            <person name="Li N."/>
        </authorList>
    </citation>
    <scope>NUCLEOTIDE SEQUENCE [LARGE SCALE GENOMIC DNA]</scope>
    <source>
        <strain evidence="1 2">SM1979</strain>
    </source>
</reference>
<organism evidence="1 2">
    <name type="scientific">Tritonibacter litoralis</name>
    <dbReference type="NCBI Taxonomy" id="2662264"/>
    <lineage>
        <taxon>Bacteria</taxon>
        <taxon>Pseudomonadati</taxon>
        <taxon>Pseudomonadota</taxon>
        <taxon>Alphaproteobacteria</taxon>
        <taxon>Rhodobacterales</taxon>
        <taxon>Paracoccaceae</taxon>
        <taxon>Tritonibacter</taxon>
    </lineage>
</organism>
<dbReference type="SUPFAM" id="SSF53756">
    <property type="entry name" value="UDP-Glycosyltransferase/glycogen phosphorylase"/>
    <property type="match status" value="1"/>
</dbReference>